<accession>U7Q915</accession>
<evidence type="ECO:0000313" key="3">
    <source>
        <dbReference type="Proteomes" id="UP000017127"/>
    </source>
</evidence>
<proteinExistence type="predicted"/>
<gene>
    <name evidence="2" type="ORF">M595_5772</name>
</gene>
<evidence type="ECO:0000256" key="1">
    <source>
        <dbReference type="SAM" id="MobiDB-lite"/>
    </source>
</evidence>
<reference evidence="2 3" key="1">
    <citation type="journal article" date="2013" name="Front. Microbiol.">
        <title>Comparative genomic analyses of the cyanobacterium, Lyngbya aestuarii BL J, a powerful hydrogen producer.</title>
        <authorList>
            <person name="Kothari A."/>
            <person name="Vaughn M."/>
            <person name="Garcia-Pichel F."/>
        </authorList>
    </citation>
    <scope>NUCLEOTIDE SEQUENCE [LARGE SCALE GENOMIC DNA]</scope>
    <source>
        <strain evidence="2 3">BL J</strain>
    </source>
</reference>
<comment type="caution">
    <text evidence="2">The sequence shown here is derived from an EMBL/GenBank/DDBJ whole genome shotgun (WGS) entry which is preliminary data.</text>
</comment>
<dbReference type="InterPro" id="IPR010298">
    <property type="entry name" value="YacP-like"/>
</dbReference>
<dbReference type="PANTHER" id="PTHR34547:SF1">
    <property type="entry name" value="YACP-LIKE NYN DOMAIN PROTEIN"/>
    <property type="match status" value="1"/>
</dbReference>
<protein>
    <submittedName>
        <fullName evidence="2">YacP-like NYN domain protein</fullName>
    </submittedName>
</protein>
<name>U7Q915_9CYAN</name>
<dbReference type="OrthoDB" id="9792160at2"/>
<organism evidence="2 3">
    <name type="scientific">Lyngbya aestuarii BL J</name>
    <dbReference type="NCBI Taxonomy" id="1348334"/>
    <lineage>
        <taxon>Bacteria</taxon>
        <taxon>Bacillati</taxon>
        <taxon>Cyanobacteriota</taxon>
        <taxon>Cyanophyceae</taxon>
        <taxon>Oscillatoriophycideae</taxon>
        <taxon>Oscillatoriales</taxon>
        <taxon>Microcoleaceae</taxon>
        <taxon>Lyngbya</taxon>
    </lineage>
</organism>
<dbReference type="PATRIC" id="fig|1348334.3.peg.5538"/>
<dbReference type="PANTHER" id="PTHR34547">
    <property type="entry name" value="YACP-LIKE NYN DOMAIN PROTEIN"/>
    <property type="match status" value="1"/>
</dbReference>
<dbReference type="RefSeq" id="WP_023069446.1">
    <property type="nucleotide sequence ID" value="NZ_AUZM01000108.1"/>
</dbReference>
<dbReference type="CDD" id="cd10912">
    <property type="entry name" value="PIN_YacP-like"/>
    <property type="match status" value="1"/>
</dbReference>
<evidence type="ECO:0000313" key="2">
    <source>
        <dbReference type="EMBL" id="ERT04278.1"/>
    </source>
</evidence>
<dbReference type="Proteomes" id="UP000017127">
    <property type="component" value="Unassembled WGS sequence"/>
</dbReference>
<dbReference type="AlphaFoldDB" id="U7Q915"/>
<sequence>MPRHLSKVILLVDGYNMIGVWPLLRTKQEGQGMEEARRTLVETLVNYSAFEGLDARVVFDAHYQNTPSVVETVTRNLSVHYTDYGQTADTYIEKICATLAHQLRLSRRRLIVATSDRAHQLTVIGYGAEWMSALQLAHDVESTARRRQRRHKSNKQSSSRFLANSLDAESQKRLAMLRLGLKQST</sequence>
<dbReference type="EMBL" id="AUZM01000108">
    <property type="protein sequence ID" value="ERT04278.1"/>
    <property type="molecule type" value="Genomic_DNA"/>
</dbReference>
<feature type="compositionally biased region" description="Basic residues" evidence="1">
    <location>
        <begin position="145"/>
        <end position="154"/>
    </location>
</feature>
<feature type="region of interest" description="Disordered" evidence="1">
    <location>
        <begin position="142"/>
        <end position="162"/>
    </location>
</feature>
<dbReference type="Pfam" id="PF05991">
    <property type="entry name" value="NYN_YacP"/>
    <property type="match status" value="1"/>
</dbReference>
<keyword evidence="3" id="KW-1185">Reference proteome</keyword>